<dbReference type="InterPro" id="IPR053143">
    <property type="entry name" value="Arylsulfate_ST"/>
</dbReference>
<keyword evidence="3" id="KW-1185">Reference proteome</keyword>
<organism evidence="2 3">
    <name type="scientific">Formosa undariae</name>
    <dbReference type="NCBI Taxonomy" id="1325436"/>
    <lineage>
        <taxon>Bacteria</taxon>
        <taxon>Pseudomonadati</taxon>
        <taxon>Bacteroidota</taxon>
        <taxon>Flavobacteriia</taxon>
        <taxon>Flavobacteriales</taxon>
        <taxon>Flavobacteriaceae</taxon>
        <taxon>Formosa</taxon>
    </lineage>
</organism>
<evidence type="ECO:0000259" key="1">
    <source>
        <dbReference type="Pfam" id="PF17425"/>
    </source>
</evidence>
<dbReference type="InterPro" id="IPR035391">
    <property type="entry name" value="Arylsulfotran_N"/>
</dbReference>
<feature type="domain" description="Arylsulfotransferase N-terminal" evidence="1">
    <location>
        <begin position="53"/>
        <end position="138"/>
    </location>
</feature>
<dbReference type="SUPFAM" id="SSF101898">
    <property type="entry name" value="NHL repeat"/>
    <property type="match status" value="1"/>
</dbReference>
<dbReference type="InterPro" id="IPR038477">
    <property type="entry name" value="ASST_N_sf"/>
</dbReference>
<dbReference type="InterPro" id="IPR010262">
    <property type="entry name" value="Arylsulfotransferase_bact"/>
</dbReference>
<gene>
    <name evidence="2" type="ORF">ACFFVB_03685</name>
</gene>
<dbReference type="PANTHER" id="PTHR35340:SF10">
    <property type="entry name" value="CYTOPLASMIC PROTEIN"/>
    <property type="match status" value="1"/>
</dbReference>
<comment type="caution">
    <text evidence="2">The sequence shown here is derived from an EMBL/GenBank/DDBJ whole genome shotgun (WGS) entry which is preliminary data.</text>
</comment>
<evidence type="ECO:0000313" key="2">
    <source>
        <dbReference type="EMBL" id="MFB9052169.1"/>
    </source>
</evidence>
<dbReference type="Proteomes" id="UP001589605">
    <property type="component" value="Unassembled WGS sequence"/>
</dbReference>
<sequence>MYSKLKKKYPKFLILIGVFLCISCQNDNDFNFEEEADIPCNGAICDMLIAEEIILNPTGYAPLSAIIALETNESIQVDISIAGVNGTDSNVVHQFSETGTTLDIPIHGLYPDYENTVTLSFFNTNGLKLGEKSYVIKTDPLITDLPQISIDTAERNLMDNGMNLVNYFGYDQRLTLFRPFIFDSYGDIRWYLNFENHPILSALDYDNGPEQLANGNLYFADQSTNAIYEIDLFGTILNTWGISGYKFHHEVFEKPNGNFLVTVDKNGKNTIEDYIIEIDRQSKEIVVEWDLNASLDNTRMALTSNTQDWIHVNAINYDETDNTIIVSGRTQGVIKLNNNNEVVWIMGSHSDWNTSGNGIALSQFLLQPLDALGVPITDQAVLNGDENHPDFEWNWFQHATKVLPNGNIILFDNGGADRNFSTTDLYSRAVEFKIEHGTIQQVWDYGKERGLEIYSRIVSDVDYLENQDHILMSSGAIVSGTQPVGKLIEIDMSDHNVIFEATITPPTAHNDQITFHRTGRISLYNN</sequence>
<protein>
    <submittedName>
        <fullName evidence="2">Aryl-sulfate sulfotransferase</fullName>
    </submittedName>
</protein>
<dbReference type="PANTHER" id="PTHR35340">
    <property type="entry name" value="PQQ ENZYME REPEAT PROTEIN-RELATED"/>
    <property type="match status" value="1"/>
</dbReference>
<accession>A0ABV5EYC3</accession>
<reference evidence="2 3" key="1">
    <citation type="submission" date="2024-09" db="EMBL/GenBank/DDBJ databases">
        <authorList>
            <person name="Sun Q."/>
            <person name="Mori K."/>
        </authorList>
    </citation>
    <scope>NUCLEOTIDE SEQUENCE [LARGE SCALE GENOMIC DNA]</scope>
    <source>
        <strain evidence="2 3">CECT 8286</strain>
    </source>
</reference>
<dbReference type="RefSeq" id="WP_382381284.1">
    <property type="nucleotide sequence ID" value="NZ_JBHMEZ010000003.1"/>
</dbReference>
<dbReference type="EMBL" id="JBHMEZ010000003">
    <property type="protein sequence ID" value="MFB9052169.1"/>
    <property type="molecule type" value="Genomic_DNA"/>
</dbReference>
<proteinExistence type="predicted"/>
<name>A0ABV5EYC3_9FLAO</name>
<dbReference type="Gene3D" id="2.60.40.3100">
    <property type="entry name" value="Arylsulphate sulphotransferase monomer, N-terminal domain"/>
    <property type="match status" value="1"/>
</dbReference>
<dbReference type="Pfam" id="PF17425">
    <property type="entry name" value="Arylsulfotran_N"/>
    <property type="match status" value="1"/>
</dbReference>
<dbReference type="Pfam" id="PF05935">
    <property type="entry name" value="Arylsulfotrans"/>
    <property type="match status" value="1"/>
</dbReference>
<evidence type="ECO:0000313" key="3">
    <source>
        <dbReference type="Proteomes" id="UP001589605"/>
    </source>
</evidence>